<keyword evidence="2" id="KW-1185">Reference proteome</keyword>
<organism evidence="1 2">
    <name type="scientific">Coemansia interrupta</name>
    <dbReference type="NCBI Taxonomy" id="1126814"/>
    <lineage>
        <taxon>Eukaryota</taxon>
        <taxon>Fungi</taxon>
        <taxon>Fungi incertae sedis</taxon>
        <taxon>Zoopagomycota</taxon>
        <taxon>Kickxellomycotina</taxon>
        <taxon>Kickxellomycetes</taxon>
        <taxon>Kickxellales</taxon>
        <taxon>Kickxellaceae</taxon>
        <taxon>Coemansia</taxon>
    </lineage>
</organism>
<dbReference type="OrthoDB" id="5555325at2759"/>
<reference evidence="1" key="1">
    <citation type="submission" date="2022-07" db="EMBL/GenBank/DDBJ databases">
        <title>Phylogenomic reconstructions and comparative analyses of Kickxellomycotina fungi.</title>
        <authorList>
            <person name="Reynolds N.K."/>
            <person name="Stajich J.E."/>
            <person name="Barry K."/>
            <person name="Grigoriev I.V."/>
            <person name="Crous P."/>
            <person name="Smith M.E."/>
        </authorList>
    </citation>
    <scope>NUCLEOTIDE SEQUENCE</scope>
    <source>
        <strain evidence="1">BCRC 34489</strain>
    </source>
</reference>
<dbReference type="AlphaFoldDB" id="A0A9W8HDV8"/>
<evidence type="ECO:0000313" key="2">
    <source>
        <dbReference type="Proteomes" id="UP001140172"/>
    </source>
</evidence>
<dbReference type="EMBL" id="JANBUM010000127">
    <property type="protein sequence ID" value="KAJ2783958.1"/>
    <property type="molecule type" value="Genomic_DNA"/>
</dbReference>
<evidence type="ECO:0000313" key="1">
    <source>
        <dbReference type="EMBL" id="KAJ2783958.1"/>
    </source>
</evidence>
<proteinExistence type="predicted"/>
<comment type="caution">
    <text evidence="1">The sequence shown here is derived from an EMBL/GenBank/DDBJ whole genome shotgun (WGS) entry which is preliminary data.</text>
</comment>
<dbReference type="Proteomes" id="UP001140172">
    <property type="component" value="Unassembled WGS sequence"/>
</dbReference>
<name>A0A9W8HDV8_9FUNG</name>
<sequence length="211" mass="23637">MHPPTATEPLATYQRVAFGVENLNDNVATVVKWVAAVESCFGEVSDHEKLIAVRPKLKGRIVTTLLALDIATWDQFKKELYDVLQLDEYYVWLETIIWNKSRYKNSSPVDALVQAKIDYHILNRATSKPANIGQRILAAVRVQFPADLTEGFDPKLSFLDGIAALRTIIRSAMANPDYNGWATAMPASNDSDGNPIPATKDTQMVVYDKYY</sequence>
<protein>
    <submittedName>
        <fullName evidence="1">Uncharacterized protein</fullName>
    </submittedName>
</protein>
<gene>
    <name evidence="1" type="ORF">GGI15_002414</name>
</gene>
<accession>A0A9W8HDV8</accession>